<evidence type="ECO:0000313" key="2">
    <source>
        <dbReference type="Proteomes" id="UP000299102"/>
    </source>
</evidence>
<organism evidence="1 2">
    <name type="scientific">Eumeta variegata</name>
    <name type="common">Bagworm moth</name>
    <name type="synonym">Eumeta japonica</name>
    <dbReference type="NCBI Taxonomy" id="151549"/>
    <lineage>
        <taxon>Eukaryota</taxon>
        <taxon>Metazoa</taxon>
        <taxon>Ecdysozoa</taxon>
        <taxon>Arthropoda</taxon>
        <taxon>Hexapoda</taxon>
        <taxon>Insecta</taxon>
        <taxon>Pterygota</taxon>
        <taxon>Neoptera</taxon>
        <taxon>Endopterygota</taxon>
        <taxon>Lepidoptera</taxon>
        <taxon>Glossata</taxon>
        <taxon>Ditrysia</taxon>
        <taxon>Tineoidea</taxon>
        <taxon>Psychidae</taxon>
        <taxon>Oiketicinae</taxon>
        <taxon>Eumeta</taxon>
    </lineage>
</organism>
<dbReference type="Proteomes" id="UP000299102">
    <property type="component" value="Unassembled WGS sequence"/>
</dbReference>
<protein>
    <submittedName>
        <fullName evidence="1">Uncharacterized protein</fullName>
    </submittedName>
</protein>
<name>A0A4C1WW54_EUMVA</name>
<evidence type="ECO:0000313" key="1">
    <source>
        <dbReference type="EMBL" id="GBP55143.1"/>
    </source>
</evidence>
<comment type="caution">
    <text evidence="1">The sequence shown here is derived from an EMBL/GenBank/DDBJ whole genome shotgun (WGS) entry which is preliminary data.</text>
</comment>
<accession>A0A4C1WW54</accession>
<keyword evidence="2" id="KW-1185">Reference proteome</keyword>
<dbReference type="EMBL" id="BGZK01000662">
    <property type="protein sequence ID" value="GBP55143.1"/>
    <property type="molecule type" value="Genomic_DNA"/>
</dbReference>
<proteinExistence type="predicted"/>
<dbReference type="AlphaFoldDB" id="A0A4C1WW54"/>
<gene>
    <name evidence="1" type="ORF">EVAR_90164_1</name>
</gene>
<sequence length="101" mass="10839">MILFFSNVPAVDIFTQARLMRAQALASSFVGLQRIPNGSVDVVTPAIMSDIMKYGHYSLLSPVNGPENVAFKHCEQAQFGFIFGRSAGGGRRAAGALFVSD</sequence>
<reference evidence="1 2" key="1">
    <citation type="journal article" date="2019" name="Commun. Biol.">
        <title>The bagworm genome reveals a unique fibroin gene that provides high tensile strength.</title>
        <authorList>
            <person name="Kono N."/>
            <person name="Nakamura H."/>
            <person name="Ohtoshi R."/>
            <person name="Tomita M."/>
            <person name="Numata K."/>
            <person name="Arakawa K."/>
        </authorList>
    </citation>
    <scope>NUCLEOTIDE SEQUENCE [LARGE SCALE GENOMIC DNA]</scope>
</reference>